<dbReference type="Proteomes" id="UP000298127">
    <property type="component" value="Unassembled WGS sequence"/>
</dbReference>
<evidence type="ECO:0000256" key="1">
    <source>
        <dbReference type="ARBA" id="ARBA00022801"/>
    </source>
</evidence>
<evidence type="ECO:0000313" key="4">
    <source>
        <dbReference type="Proteomes" id="UP000298127"/>
    </source>
</evidence>
<dbReference type="InterPro" id="IPR000868">
    <property type="entry name" value="Isochorismatase-like_dom"/>
</dbReference>
<dbReference type="InterPro" id="IPR050272">
    <property type="entry name" value="Isochorismatase-like_hydrls"/>
</dbReference>
<proteinExistence type="predicted"/>
<sequence>MGAASVSKGLTVSRLLLIIDIQNDYFPGGAFPLVEPEAAATRAAELLAAFREAGDPVIHVQHVWDALDATFMRPGTAGVEIHQLVAPVGDEPVVQKASPNSFLDTDLLERLCAVDPDDLVVVGMMSSMCVDATVRAASDLDFTVTVAHDACAAPDLEFDGAVVPAAQVHGAFMAALSGSYATVATVEELLAR</sequence>
<organism evidence="3 4">
    <name type="scientific">Orlajensenia leifsoniae</name>
    <dbReference type="NCBI Taxonomy" id="2561933"/>
    <lineage>
        <taxon>Bacteria</taxon>
        <taxon>Bacillati</taxon>
        <taxon>Actinomycetota</taxon>
        <taxon>Actinomycetes</taxon>
        <taxon>Micrococcales</taxon>
        <taxon>Microbacteriaceae</taxon>
        <taxon>Orlajensenia</taxon>
    </lineage>
</organism>
<dbReference type="Gene3D" id="3.40.50.850">
    <property type="entry name" value="Isochorismatase-like"/>
    <property type="match status" value="1"/>
</dbReference>
<dbReference type="SUPFAM" id="SSF52499">
    <property type="entry name" value="Isochorismatase-like hydrolases"/>
    <property type="match status" value="1"/>
</dbReference>
<dbReference type="PANTHER" id="PTHR43540:SF1">
    <property type="entry name" value="ISOCHORISMATASE HYDROLASE"/>
    <property type="match status" value="1"/>
</dbReference>
<name>A0A4Y9QWX8_9MICO</name>
<dbReference type="GO" id="GO:0016787">
    <property type="term" value="F:hydrolase activity"/>
    <property type="evidence" value="ECO:0007669"/>
    <property type="project" value="UniProtKB-KW"/>
</dbReference>
<feature type="domain" description="Isochorismatase-like" evidence="2">
    <location>
        <begin position="15"/>
        <end position="165"/>
    </location>
</feature>
<dbReference type="InterPro" id="IPR036380">
    <property type="entry name" value="Isochorismatase-like_sf"/>
</dbReference>
<protein>
    <submittedName>
        <fullName evidence="3">Cysteine hydrolase</fullName>
    </submittedName>
</protein>
<keyword evidence="1 3" id="KW-0378">Hydrolase</keyword>
<comment type="caution">
    <text evidence="3">The sequence shown here is derived from an EMBL/GenBank/DDBJ whole genome shotgun (WGS) entry which is preliminary data.</text>
</comment>
<dbReference type="AlphaFoldDB" id="A0A4Y9QWX8"/>
<keyword evidence="4" id="KW-1185">Reference proteome</keyword>
<dbReference type="PANTHER" id="PTHR43540">
    <property type="entry name" value="PEROXYUREIDOACRYLATE/UREIDOACRYLATE AMIDOHYDROLASE-RELATED"/>
    <property type="match status" value="1"/>
</dbReference>
<accession>A0A4Y9QWX8</accession>
<dbReference type="EMBL" id="SPQZ01000004">
    <property type="protein sequence ID" value="TFV96670.1"/>
    <property type="molecule type" value="Genomic_DNA"/>
</dbReference>
<gene>
    <name evidence="3" type="ORF">E4M00_11320</name>
</gene>
<evidence type="ECO:0000259" key="2">
    <source>
        <dbReference type="Pfam" id="PF00857"/>
    </source>
</evidence>
<dbReference type="CDD" id="cd01014">
    <property type="entry name" value="nicotinamidase_related"/>
    <property type="match status" value="1"/>
</dbReference>
<evidence type="ECO:0000313" key="3">
    <source>
        <dbReference type="EMBL" id="TFV96670.1"/>
    </source>
</evidence>
<dbReference type="Pfam" id="PF00857">
    <property type="entry name" value="Isochorismatase"/>
    <property type="match status" value="1"/>
</dbReference>
<reference evidence="3 4" key="1">
    <citation type="journal article" date="2018" name="J. Microbiol.">
        <title>Leifsonia flava sp. nov., a novel actinobacterium isolated from the rhizosphere of Aquilegia viridiflora.</title>
        <authorList>
            <person name="Cai Y."/>
            <person name="Tao W.Z."/>
            <person name="Ma Y.J."/>
            <person name="Cheng J."/>
            <person name="Zhang M.Y."/>
            <person name="Zhang Y.X."/>
        </authorList>
    </citation>
    <scope>NUCLEOTIDE SEQUENCE [LARGE SCALE GENOMIC DNA]</scope>
    <source>
        <strain evidence="3 4">SYP-B2174</strain>
    </source>
</reference>